<proteinExistence type="predicted"/>
<dbReference type="InterPro" id="IPR018062">
    <property type="entry name" value="HTH_AraC-typ_CS"/>
</dbReference>
<evidence type="ECO:0000313" key="5">
    <source>
        <dbReference type="EMBL" id="MCB5363455.1"/>
    </source>
</evidence>
<keyword evidence="1" id="KW-0805">Transcription regulation</keyword>
<feature type="domain" description="HTH araC/xylS-type" evidence="4">
    <location>
        <begin position="201"/>
        <end position="299"/>
    </location>
</feature>
<organism evidence="5 6">
    <name type="scientific">Mesopusillimonas faecipullorum</name>
    <dbReference type="NCBI Taxonomy" id="2755040"/>
    <lineage>
        <taxon>Bacteria</taxon>
        <taxon>Pseudomonadati</taxon>
        <taxon>Pseudomonadota</taxon>
        <taxon>Betaproteobacteria</taxon>
        <taxon>Burkholderiales</taxon>
        <taxon>Alcaligenaceae</taxon>
        <taxon>Mesopusillimonas</taxon>
    </lineage>
</organism>
<dbReference type="InterPro" id="IPR050204">
    <property type="entry name" value="AraC_XylS_family_regulators"/>
</dbReference>
<evidence type="ECO:0000256" key="1">
    <source>
        <dbReference type="ARBA" id="ARBA00023015"/>
    </source>
</evidence>
<dbReference type="SMART" id="SM00342">
    <property type="entry name" value="HTH_ARAC"/>
    <property type="match status" value="1"/>
</dbReference>
<dbReference type="Proteomes" id="UP000776983">
    <property type="component" value="Unassembled WGS sequence"/>
</dbReference>
<dbReference type="SUPFAM" id="SSF46689">
    <property type="entry name" value="Homeodomain-like"/>
    <property type="match status" value="2"/>
</dbReference>
<dbReference type="InterPro" id="IPR020449">
    <property type="entry name" value="Tscrpt_reg_AraC-type_HTH"/>
</dbReference>
<sequence length="300" mass="34222">MDMVEIRERDTHLVAYRERNVLLTDSTPFNWGFAHASLVREAPWNARLPAIPHIGIAFNLRSPTLVTRMMGDHDDTDAAWLHPHQFSVLPSDTEVHWHIDGKPDTLLLYVHRQVFDEVSATIFNTDPATIDLLPRLAYADPLLASLCLEFVQALNQPSLVYDTKYMQLVTTQFASCLIKNHSNLTLRALSCDTHPSGEKVERAKAFMKQNLGLNISLDAIADAAGMSTFHFIREFKSLNQVTPYQYLLKMRVDTARRLLRQQRYTLAEIALECGFSTQSHFTHVFKKMTGLTPKAYRLSH</sequence>
<dbReference type="InterPro" id="IPR009057">
    <property type="entry name" value="Homeodomain-like_sf"/>
</dbReference>
<dbReference type="PRINTS" id="PR00032">
    <property type="entry name" value="HTHARAC"/>
</dbReference>
<name>A0ABS8CBQ0_9BURK</name>
<evidence type="ECO:0000313" key="6">
    <source>
        <dbReference type="Proteomes" id="UP000776983"/>
    </source>
</evidence>
<dbReference type="EMBL" id="JACDXW010000003">
    <property type="protein sequence ID" value="MCB5363455.1"/>
    <property type="molecule type" value="Genomic_DNA"/>
</dbReference>
<evidence type="ECO:0000259" key="4">
    <source>
        <dbReference type="PROSITE" id="PS01124"/>
    </source>
</evidence>
<dbReference type="PROSITE" id="PS00041">
    <property type="entry name" value="HTH_ARAC_FAMILY_1"/>
    <property type="match status" value="1"/>
</dbReference>
<protein>
    <submittedName>
        <fullName evidence="5">Helix-turn-helix transcriptional regulator</fullName>
    </submittedName>
</protein>
<dbReference type="PROSITE" id="PS01124">
    <property type="entry name" value="HTH_ARAC_FAMILY_2"/>
    <property type="match status" value="1"/>
</dbReference>
<keyword evidence="3" id="KW-0804">Transcription</keyword>
<dbReference type="PANTHER" id="PTHR46796:SF6">
    <property type="entry name" value="ARAC SUBFAMILY"/>
    <property type="match status" value="1"/>
</dbReference>
<gene>
    <name evidence="5" type="ORF">H0484_06805</name>
</gene>
<keyword evidence="6" id="KW-1185">Reference proteome</keyword>
<dbReference type="PANTHER" id="PTHR46796">
    <property type="entry name" value="HTH-TYPE TRANSCRIPTIONAL ACTIVATOR RHAS-RELATED"/>
    <property type="match status" value="1"/>
</dbReference>
<comment type="caution">
    <text evidence="5">The sequence shown here is derived from an EMBL/GenBank/DDBJ whole genome shotgun (WGS) entry which is preliminary data.</text>
</comment>
<evidence type="ECO:0000256" key="2">
    <source>
        <dbReference type="ARBA" id="ARBA00023125"/>
    </source>
</evidence>
<dbReference type="Gene3D" id="1.10.10.60">
    <property type="entry name" value="Homeodomain-like"/>
    <property type="match status" value="2"/>
</dbReference>
<evidence type="ECO:0000256" key="3">
    <source>
        <dbReference type="ARBA" id="ARBA00023163"/>
    </source>
</evidence>
<accession>A0ABS8CBQ0</accession>
<keyword evidence="2" id="KW-0238">DNA-binding</keyword>
<dbReference type="Pfam" id="PF12833">
    <property type="entry name" value="HTH_18"/>
    <property type="match status" value="1"/>
</dbReference>
<reference evidence="5 6" key="1">
    <citation type="submission" date="2020-07" db="EMBL/GenBank/DDBJ databases">
        <title>Pusillimonas sp. nov., isolated from poultry manure in Taiwan.</title>
        <authorList>
            <person name="Lin S.-Y."/>
            <person name="Tang Y.-S."/>
            <person name="Young C.-C."/>
        </authorList>
    </citation>
    <scope>NUCLEOTIDE SEQUENCE [LARGE SCALE GENOMIC DNA]</scope>
    <source>
        <strain evidence="5 6">CC-YST705</strain>
    </source>
</reference>
<dbReference type="InterPro" id="IPR018060">
    <property type="entry name" value="HTH_AraC"/>
</dbReference>